<keyword evidence="4" id="KW-0694">RNA-binding</keyword>
<dbReference type="SUPFAM" id="SSF48371">
    <property type="entry name" value="ARM repeat"/>
    <property type="match status" value="1"/>
</dbReference>
<evidence type="ECO:0000256" key="1">
    <source>
        <dbReference type="ARBA" id="ARBA00004496"/>
    </source>
</evidence>
<dbReference type="InterPro" id="IPR033133">
    <property type="entry name" value="PUM-HD"/>
</dbReference>
<dbReference type="FunFam" id="1.25.10.10:FF:000004">
    <property type="entry name" value="Pumilio homolog 1 isoform 2"/>
    <property type="match status" value="1"/>
</dbReference>
<accession>A0A8K0CYH7</accession>
<dbReference type="Gene3D" id="1.25.10.10">
    <property type="entry name" value="Leucine-rich Repeat Variant"/>
    <property type="match status" value="1"/>
</dbReference>
<dbReference type="PROSITE" id="PS50303">
    <property type="entry name" value="PUM_HD"/>
    <property type="match status" value="1"/>
</dbReference>
<evidence type="ECO:0000313" key="8">
    <source>
        <dbReference type="EMBL" id="KAF2896045.1"/>
    </source>
</evidence>
<feature type="region of interest" description="Disordered" evidence="6">
    <location>
        <begin position="249"/>
        <end position="307"/>
    </location>
</feature>
<dbReference type="GO" id="GO:0010608">
    <property type="term" value="P:post-transcriptional regulation of gene expression"/>
    <property type="evidence" value="ECO:0007669"/>
    <property type="project" value="TreeGrafter"/>
</dbReference>
<feature type="repeat" description="Pumilio" evidence="5">
    <location>
        <begin position="925"/>
        <end position="960"/>
    </location>
</feature>
<feature type="domain" description="PUM-HD" evidence="7">
    <location>
        <begin position="725"/>
        <end position="1062"/>
    </location>
</feature>
<dbReference type="InterPro" id="IPR033712">
    <property type="entry name" value="Pumilio_RNA-bd"/>
</dbReference>
<feature type="compositionally biased region" description="Low complexity" evidence="6">
    <location>
        <begin position="599"/>
        <end position="615"/>
    </location>
</feature>
<dbReference type="PANTHER" id="PTHR12537">
    <property type="entry name" value="RNA BINDING PROTEIN PUMILIO-RELATED"/>
    <property type="match status" value="1"/>
</dbReference>
<dbReference type="SMART" id="SM00025">
    <property type="entry name" value="Pumilio"/>
    <property type="match status" value="8"/>
</dbReference>
<feature type="region of interest" description="Disordered" evidence="6">
    <location>
        <begin position="345"/>
        <end position="374"/>
    </location>
</feature>
<dbReference type="EMBL" id="VTPC01005425">
    <property type="protein sequence ID" value="KAF2896045.1"/>
    <property type="molecule type" value="Genomic_DNA"/>
</dbReference>
<dbReference type="GO" id="GO:0005634">
    <property type="term" value="C:nucleus"/>
    <property type="evidence" value="ECO:0007669"/>
    <property type="project" value="TreeGrafter"/>
</dbReference>
<name>A0A8K0CYH7_IGNLU</name>
<feature type="repeat" description="Pumilio" evidence="5">
    <location>
        <begin position="1000"/>
        <end position="1036"/>
    </location>
</feature>
<feature type="repeat" description="Pumilio" evidence="5">
    <location>
        <begin position="781"/>
        <end position="816"/>
    </location>
</feature>
<keyword evidence="3" id="KW-0677">Repeat</keyword>
<dbReference type="InterPro" id="IPR016024">
    <property type="entry name" value="ARM-type_fold"/>
</dbReference>
<protein>
    <recommendedName>
        <fullName evidence="7">PUM-HD domain-containing protein</fullName>
    </recommendedName>
</protein>
<evidence type="ECO:0000256" key="6">
    <source>
        <dbReference type="SAM" id="MobiDB-lite"/>
    </source>
</evidence>
<evidence type="ECO:0000256" key="5">
    <source>
        <dbReference type="PROSITE-ProRule" id="PRU00317"/>
    </source>
</evidence>
<feature type="region of interest" description="Disordered" evidence="6">
    <location>
        <begin position="1"/>
        <end position="25"/>
    </location>
</feature>
<evidence type="ECO:0000256" key="3">
    <source>
        <dbReference type="ARBA" id="ARBA00022737"/>
    </source>
</evidence>
<dbReference type="PANTHER" id="PTHR12537:SF12">
    <property type="entry name" value="MATERNAL PROTEIN PUMILIO"/>
    <property type="match status" value="1"/>
</dbReference>
<feature type="compositionally biased region" description="Gly residues" evidence="6">
    <location>
        <begin position="1"/>
        <end position="10"/>
    </location>
</feature>
<evidence type="ECO:0000256" key="2">
    <source>
        <dbReference type="ARBA" id="ARBA00022490"/>
    </source>
</evidence>
<dbReference type="GO" id="GO:0005737">
    <property type="term" value="C:cytoplasm"/>
    <property type="evidence" value="ECO:0007669"/>
    <property type="project" value="UniProtKB-SubCell"/>
</dbReference>
<sequence>MKWLGDGGGDALMKVEMDRSPQRTQDDAAVGYVFQRQPDPEFPPFGQKRWALGDDSIIDVSNNHNHDKWKYPMGSKIATPPNSMSYMGPSGAAMAGLYDMGQSKSIPPEQFIYYSGQLPRGVPVPAQYLPQSMAQQLPMQQGQIAPAAKKLWGLEAKDGKSLALHHLNHEGVWRDPTWGAPGDHAVTAPLAMGRRGGFAGGDTGSILSPRGSDTGGLGVKMVEYVLGSSPTNKDNMGLEPRMRALHLDDKDKDKPQSPKEEVNGQPVQNGQLSEDDKGFNRTPGSRQPSPAEEDLKNGLPPLDPSIVLVKPEQMPPHLQQLPPHHLAPHLGVTLAESVNQHFEHFTEQPPPAPYDQQPPQYAPPPPQPHQVDSAVLQQQQHNFDVQQLFRSQQTQAAANPSAAQLQLLQQQQQQYLAQQQQAAFPQAPYVLNPQQEPYLITASVPQYYGVGPWVYPAPANLIQQSASNGARRPLTPNGSEAQQQVQQQVPGGYIVPYYDQNTPILMAQGAAMRNGTPMRLVSPAPVLVQPQASRQTPAGASLYSSTPQSLYGGSVTTSVNGGTLGGVAQGVSSGLFPTLHAPPSAPFGSSSLGNIGSPATTTSLPTGLGLSTTTTGRRDSFDRNTSAFSPSLDYRPKWPASYGLGSSPSPLTGSLTPPPAAPLQLGGLVTSRVLSAAPGAEAKYRSSVAAGLNTNTMFGSTNSLFTKMNSSLTTVASTLDKGPQGRSRLLEDFRNNRYPNLQLRDLANHIVEFSQDQHGSRFIQQKLERASAAEKQMVFNEILAAAYNLMTDVFGNYVIQKFFEFGTSEQKTTLAQKVRGHVLPLALQMYGCRVIQKALESIPPEQQQEIVKELDGHVLKCVKDQNGNHVVQKCIECVDPSALQFVISSFAGQVYTLSTHPYGCRVIQRILEHCTPEQTSPILAELHAHTDQLIQDQFGNYVIQHVLEHGKQEDKSQLINAVRGKVLVLSQHKFASNVVEKCVTHATRSERALLIEEVCSFNDNALHVMMKDQYANYVVQKMIDVSEPTQRKILMHKIRPHLNSLRKYTYGKHIIAKLEKYFMKAPGSMGSIGGELGPIGPPATNGVL</sequence>
<evidence type="ECO:0000313" key="9">
    <source>
        <dbReference type="Proteomes" id="UP000801492"/>
    </source>
</evidence>
<feature type="repeat" description="Pumilio" evidence="5">
    <location>
        <begin position="817"/>
        <end position="852"/>
    </location>
</feature>
<evidence type="ECO:0000256" key="4">
    <source>
        <dbReference type="ARBA" id="ARBA00022884"/>
    </source>
</evidence>
<dbReference type="AlphaFoldDB" id="A0A8K0CYH7"/>
<feature type="compositionally biased region" description="Basic and acidic residues" evidence="6">
    <location>
        <begin position="249"/>
        <end position="262"/>
    </location>
</feature>
<evidence type="ECO:0000259" key="7">
    <source>
        <dbReference type="PROSITE" id="PS50303"/>
    </source>
</evidence>
<feature type="compositionally biased region" description="Basic and acidic residues" evidence="6">
    <location>
        <begin position="13"/>
        <end position="25"/>
    </location>
</feature>
<organism evidence="8 9">
    <name type="scientific">Ignelater luminosus</name>
    <name type="common">Cucubano</name>
    <name type="synonym">Pyrophorus luminosus</name>
    <dbReference type="NCBI Taxonomy" id="2038154"/>
    <lineage>
        <taxon>Eukaryota</taxon>
        <taxon>Metazoa</taxon>
        <taxon>Ecdysozoa</taxon>
        <taxon>Arthropoda</taxon>
        <taxon>Hexapoda</taxon>
        <taxon>Insecta</taxon>
        <taxon>Pterygota</taxon>
        <taxon>Neoptera</taxon>
        <taxon>Endopterygota</taxon>
        <taxon>Coleoptera</taxon>
        <taxon>Polyphaga</taxon>
        <taxon>Elateriformia</taxon>
        <taxon>Elateroidea</taxon>
        <taxon>Elateridae</taxon>
        <taxon>Agrypninae</taxon>
        <taxon>Pyrophorini</taxon>
        <taxon>Ignelater</taxon>
    </lineage>
</organism>
<reference evidence="8" key="1">
    <citation type="submission" date="2019-08" db="EMBL/GenBank/DDBJ databases">
        <title>The genome of the North American firefly Photinus pyralis.</title>
        <authorList>
            <consortium name="Photinus pyralis genome working group"/>
            <person name="Fallon T.R."/>
            <person name="Sander Lower S.E."/>
            <person name="Weng J.-K."/>
        </authorList>
    </citation>
    <scope>NUCLEOTIDE SEQUENCE</scope>
    <source>
        <strain evidence="8">TRF0915ILg1</strain>
        <tissue evidence="8">Whole body</tissue>
    </source>
</reference>
<feature type="region of interest" description="Disordered" evidence="6">
    <location>
        <begin position="599"/>
        <end position="628"/>
    </location>
</feature>
<feature type="repeat" description="Pumilio" evidence="5">
    <location>
        <begin position="961"/>
        <end position="996"/>
    </location>
</feature>
<gene>
    <name evidence="8" type="ORF">ILUMI_10138</name>
</gene>
<dbReference type="InterPro" id="IPR001313">
    <property type="entry name" value="Pumilio_RNA-bd_rpt"/>
</dbReference>
<dbReference type="PROSITE" id="PS50302">
    <property type="entry name" value="PUM"/>
    <property type="match status" value="8"/>
</dbReference>
<comment type="caution">
    <text evidence="8">The sequence shown here is derived from an EMBL/GenBank/DDBJ whole genome shotgun (WGS) entry which is preliminary data.</text>
</comment>
<dbReference type="GO" id="GO:0003730">
    <property type="term" value="F:mRNA 3'-UTR binding"/>
    <property type="evidence" value="ECO:0007669"/>
    <property type="project" value="TreeGrafter"/>
</dbReference>
<dbReference type="Proteomes" id="UP000801492">
    <property type="component" value="Unassembled WGS sequence"/>
</dbReference>
<keyword evidence="9" id="KW-1185">Reference proteome</keyword>
<keyword evidence="2" id="KW-0963">Cytoplasm</keyword>
<comment type="subcellular location">
    <subcellularLocation>
        <location evidence="1">Cytoplasm</location>
    </subcellularLocation>
</comment>
<feature type="repeat" description="Pumilio" evidence="5">
    <location>
        <begin position="853"/>
        <end position="888"/>
    </location>
</feature>
<dbReference type="OrthoDB" id="668540at2759"/>
<proteinExistence type="predicted"/>
<dbReference type="InterPro" id="IPR011989">
    <property type="entry name" value="ARM-like"/>
</dbReference>
<dbReference type="Pfam" id="PF00806">
    <property type="entry name" value="PUF"/>
    <property type="match status" value="8"/>
</dbReference>
<dbReference type="CDD" id="cd07920">
    <property type="entry name" value="Pumilio"/>
    <property type="match status" value="1"/>
</dbReference>
<feature type="repeat" description="Pumilio" evidence="5">
    <location>
        <begin position="745"/>
        <end position="780"/>
    </location>
</feature>
<feature type="repeat" description="Pumilio" evidence="5">
    <location>
        <begin position="889"/>
        <end position="924"/>
    </location>
</feature>